<proteinExistence type="inferred from homology"/>
<comment type="caution">
    <text evidence="9">The sequence shown here is derived from an EMBL/GenBank/DDBJ whole genome shotgun (WGS) entry which is preliminary data.</text>
</comment>
<keyword evidence="6 7" id="KW-0949">S-adenosyl-L-methionine</keyword>
<evidence type="ECO:0000313" key="9">
    <source>
        <dbReference type="EMBL" id="TWU42714.1"/>
    </source>
</evidence>
<evidence type="ECO:0000256" key="8">
    <source>
        <dbReference type="SAM" id="SignalP"/>
    </source>
</evidence>
<dbReference type="InterPro" id="IPR029063">
    <property type="entry name" value="SAM-dependent_MTases_sf"/>
</dbReference>
<organism evidence="9 10">
    <name type="scientific">Novipirellula artificiosorum</name>
    <dbReference type="NCBI Taxonomy" id="2528016"/>
    <lineage>
        <taxon>Bacteria</taxon>
        <taxon>Pseudomonadati</taxon>
        <taxon>Planctomycetota</taxon>
        <taxon>Planctomycetia</taxon>
        <taxon>Pirellulales</taxon>
        <taxon>Pirellulaceae</taxon>
        <taxon>Novipirellula</taxon>
    </lineage>
</organism>
<evidence type="ECO:0000256" key="3">
    <source>
        <dbReference type="ARBA" id="ARBA00022490"/>
    </source>
</evidence>
<dbReference type="NCBIfam" id="TIGR00080">
    <property type="entry name" value="pimt"/>
    <property type="match status" value="1"/>
</dbReference>
<dbReference type="CDD" id="cd02440">
    <property type="entry name" value="AdoMet_MTases"/>
    <property type="match status" value="1"/>
</dbReference>
<feature type="signal peptide" evidence="8">
    <location>
        <begin position="1"/>
        <end position="32"/>
    </location>
</feature>
<dbReference type="EC" id="2.1.1.77" evidence="7"/>
<dbReference type="PROSITE" id="PS01279">
    <property type="entry name" value="PCMT"/>
    <property type="match status" value="1"/>
</dbReference>
<dbReference type="PANTHER" id="PTHR11579">
    <property type="entry name" value="PROTEIN-L-ISOASPARTATE O-METHYLTRANSFERASE"/>
    <property type="match status" value="1"/>
</dbReference>
<dbReference type="OrthoDB" id="9772751at2"/>
<dbReference type="InterPro" id="IPR000682">
    <property type="entry name" value="PCMT"/>
</dbReference>
<evidence type="ECO:0000256" key="6">
    <source>
        <dbReference type="ARBA" id="ARBA00022691"/>
    </source>
</evidence>
<gene>
    <name evidence="9" type="primary">pcm_1</name>
    <name evidence="7" type="synonym">pcm</name>
    <name evidence="9" type="ORF">Poly41_10140</name>
</gene>
<dbReference type="NCBIfam" id="NF001453">
    <property type="entry name" value="PRK00312.1"/>
    <property type="match status" value="1"/>
</dbReference>
<evidence type="ECO:0000256" key="5">
    <source>
        <dbReference type="ARBA" id="ARBA00022679"/>
    </source>
</evidence>
<dbReference type="PANTHER" id="PTHR11579:SF0">
    <property type="entry name" value="PROTEIN-L-ISOASPARTATE(D-ASPARTATE) O-METHYLTRANSFERASE"/>
    <property type="match status" value="1"/>
</dbReference>
<comment type="similarity">
    <text evidence="2 7">Belongs to the methyltransferase superfamily. L-isoaspartyl/D-aspartyl protein methyltransferase family.</text>
</comment>
<evidence type="ECO:0000256" key="1">
    <source>
        <dbReference type="ARBA" id="ARBA00004496"/>
    </source>
</evidence>
<feature type="chain" id="PRO_5022700037" description="Protein-L-isoaspartate O-methyltransferase" evidence="8">
    <location>
        <begin position="33"/>
        <end position="422"/>
    </location>
</feature>
<dbReference type="Gene3D" id="3.40.50.150">
    <property type="entry name" value="Vaccinia Virus protein VP39"/>
    <property type="match status" value="1"/>
</dbReference>
<protein>
    <recommendedName>
        <fullName evidence="7">Protein-L-isoaspartate O-methyltransferase</fullName>
        <ecNumber evidence="7">2.1.1.77</ecNumber>
    </recommendedName>
    <alternativeName>
        <fullName evidence="7">L-isoaspartyl protein carboxyl methyltransferase</fullName>
    </alternativeName>
    <alternativeName>
        <fullName evidence="7">Protein L-isoaspartyl methyltransferase</fullName>
    </alternativeName>
    <alternativeName>
        <fullName evidence="7">Protein-beta-aspartate methyltransferase</fullName>
        <shortName evidence="7">PIMT</shortName>
    </alternativeName>
</protein>
<dbReference type="HAMAP" id="MF_00090">
    <property type="entry name" value="PIMT"/>
    <property type="match status" value="1"/>
</dbReference>
<keyword evidence="8" id="KW-0732">Signal</keyword>
<dbReference type="Proteomes" id="UP000319143">
    <property type="component" value="Unassembled WGS sequence"/>
</dbReference>
<comment type="function">
    <text evidence="7">Catalyzes the methyl esterification of L-isoaspartyl residues in peptides and proteins that result from spontaneous decomposition of normal L-aspartyl and L-asparaginyl residues. It plays a role in the repair and/or degradation of damaged proteins.</text>
</comment>
<evidence type="ECO:0000256" key="7">
    <source>
        <dbReference type="HAMAP-Rule" id="MF_00090"/>
    </source>
</evidence>
<keyword evidence="10" id="KW-1185">Reference proteome</keyword>
<dbReference type="RefSeq" id="WP_146524716.1">
    <property type="nucleotide sequence ID" value="NZ_SJPV01000001.1"/>
</dbReference>
<keyword evidence="3 7" id="KW-0963">Cytoplasm</keyword>
<reference evidence="9 10" key="1">
    <citation type="submission" date="2019-02" db="EMBL/GenBank/DDBJ databases">
        <title>Deep-cultivation of Planctomycetes and their phenomic and genomic characterization uncovers novel biology.</title>
        <authorList>
            <person name="Wiegand S."/>
            <person name="Jogler M."/>
            <person name="Boedeker C."/>
            <person name="Pinto D."/>
            <person name="Vollmers J."/>
            <person name="Rivas-Marin E."/>
            <person name="Kohn T."/>
            <person name="Peeters S.H."/>
            <person name="Heuer A."/>
            <person name="Rast P."/>
            <person name="Oberbeckmann S."/>
            <person name="Bunk B."/>
            <person name="Jeske O."/>
            <person name="Meyerdierks A."/>
            <person name="Storesund J.E."/>
            <person name="Kallscheuer N."/>
            <person name="Luecker S."/>
            <person name="Lage O.M."/>
            <person name="Pohl T."/>
            <person name="Merkel B.J."/>
            <person name="Hornburger P."/>
            <person name="Mueller R.-W."/>
            <person name="Bruemmer F."/>
            <person name="Labrenz M."/>
            <person name="Spormann A.M."/>
            <person name="Op Den Camp H."/>
            <person name="Overmann J."/>
            <person name="Amann R."/>
            <person name="Jetten M.S.M."/>
            <person name="Mascher T."/>
            <person name="Medema M.H."/>
            <person name="Devos D.P."/>
            <person name="Kaster A.-K."/>
            <person name="Ovreas L."/>
            <person name="Rohde M."/>
            <person name="Galperin M.Y."/>
            <person name="Jogler C."/>
        </authorList>
    </citation>
    <scope>NUCLEOTIDE SEQUENCE [LARGE SCALE GENOMIC DNA]</scope>
    <source>
        <strain evidence="9 10">Poly41</strain>
    </source>
</reference>
<dbReference type="FunFam" id="3.40.50.150:FF:000010">
    <property type="entry name" value="Protein-L-isoaspartate O-methyltransferase"/>
    <property type="match status" value="1"/>
</dbReference>
<dbReference type="GO" id="GO:0032259">
    <property type="term" value="P:methylation"/>
    <property type="evidence" value="ECO:0007669"/>
    <property type="project" value="UniProtKB-KW"/>
</dbReference>
<dbReference type="EMBL" id="SJPV01000001">
    <property type="protein sequence ID" value="TWU42714.1"/>
    <property type="molecule type" value="Genomic_DNA"/>
</dbReference>
<dbReference type="AlphaFoldDB" id="A0A5C6E2I8"/>
<dbReference type="Pfam" id="PF01135">
    <property type="entry name" value="PCMT"/>
    <property type="match status" value="1"/>
</dbReference>
<name>A0A5C6E2I8_9BACT</name>
<dbReference type="GO" id="GO:0004719">
    <property type="term" value="F:protein-L-isoaspartate (D-aspartate) O-methyltransferase activity"/>
    <property type="evidence" value="ECO:0007669"/>
    <property type="project" value="UniProtKB-UniRule"/>
</dbReference>
<dbReference type="SUPFAM" id="SSF53335">
    <property type="entry name" value="S-adenosyl-L-methionine-dependent methyltransferases"/>
    <property type="match status" value="1"/>
</dbReference>
<comment type="catalytic activity">
    <reaction evidence="7">
        <text>[protein]-L-isoaspartate + S-adenosyl-L-methionine = [protein]-L-isoaspartate alpha-methyl ester + S-adenosyl-L-homocysteine</text>
        <dbReference type="Rhea" id="RHEA:12705"/>
        <dbReference type="Rhea" id="RHEA-COMP:12143"/>
        <dbReference type="Rhea" id="RHEA-COMP:12144"/>
        <dbReference type="ChEBI" id="CHEBI:57856"/>
        <dbReference type="ChEBI" id="CHEBI:59789"/>
        <dbReference type="ChEBI" id="CHEBI:90596"/>
        <dbReference type="ChEBI" id="CHEBI:90598"/>
        <dbReference type="EC" id="2.1.1.77"/>
    </reaction>
</comment>
<sequence length="422" mass="46878" precursor="true">MSHRCVFRVTPVACFLGSLCLAFLIRSEQTQADDLYAIAREQLVRDRIATAGVTDERVLDAIRATERHEFVPRSQRERAYLDMSLPIGESQTISSPFIVAMMTQAIEPKSTDIVLEIGTGSGYQAAVLSPLVKQVYSIEIVKELGDRAAETLKRLDYKNISTRVGDGFLGWEEAAPFDKIIVTCSPESVPLPLVEQLREGGVMIIPVGERYQQTLYLMTKQEGKLVRKALRPTLFVPMTGEAEQGRQVHPDAANPVVVNGDFETLPGDEEVAVNDFVPGWYYGRQVKHVRADSNDSKDTASGKAFVRFENETPGLSSHLLQGIPIDGKQVSMIRLSGRVRTDGVQIGPDPESLPMIAISLYDEQRRDLGTYWLGPFRGTRSWKEVSRLVRIPGQTREAILRLGLFGATGLAEFDEIVIKKVD</sequence>
<dbReference type="GO" id="GO:0005737">
    <property type="term" value="C:cytoplasm"/>
    <property type="evidence" value="ECO:0007669"/>
    <property type="project" value="UniProtKB-SubCell"/>
</dbReference>
<dbReference type="GO" id="GO:0030091">
    <property type="term" value="P:protein repair"/>
    <property type="evidence" value="ECO:0007669"/>
    <property type="project" value="UniProtKB-UniRule"/>
</dbReference>
<evidence type="ECO:0000313" key="10">
    <source>
        <dbReference type="Proteomes" id="UP000319143"/>
    </source>
</evidence>
<keyword evidence="5 7" id="KW-0808">Transferase</keyword>
<accession>A0A5C6E2I8</accession>
<evidence type="ECO:0000256" key="2">
    <source>
        <dbReference type="ARBA" id="ARBA00005369"/>
    </source>
</evidence>
<feature type="active site" evidence="7">
    <location>
        <position position="94"/>
    </location>
</feature>
<dbReference type="Gene3D" id="2.60.120.260">
    <property type="entry name" value="Galactose-binding domain-like"/>
    <property type="match status" value="1"/>
</dbReference>
<keyword evidence="4 7" id="KW-0489">Methyltransferase</keyword>
<comment type="subcellular location">
    <subcellularLocation>
        <location evidence="1 7">Cytoplasm</location>
    </subcellularLocation>
</comment>
<evidence type="ECO:0000256" key="4">
    <source>
        <dbReference type="ARBA" id="ARBA00022603"/>
    </source>
</evidence>